<feature type="transmembrane region" description="Helical" evidence="7">
    <location>
        <begin position="265"/>
        <end position="290"/>
    </location>
</feature>
<evidence type="ECO:0000256" key="1">
    <source>
        <dbReference type="ARBA" id="ARBA00004651"/>
    </source>
</evidence>
<evidence type="ECO:0000256" key="4">
    <source>
        <dbReference type="ARBA" id="ARBA00022692"/>
    </source>
</evidence>
<dbReference type="Pfam" id="PF02687">
    <property type="entry name" value="FtsX"/>
    <property type="match status" value="1"/>
</dbReference>
<feature type="transmembrane region" description="Helical" evidence="7">
    <location>
        <begin position="26"/>
        <end position="46"/>
    </location>
</feature>
<protein>
    <submittedName>
        <fullName evidence="9">FtsX-like permease family protein</fullName>
    </submittedName>
</protein>
<feature type="domain" description="ABC3 transporter permease C-terminal" evidence="8">
    <location>
        <begin position="276"/>
        <end position="384"/>
    </location>
</feature>
<dbReference type="PANTHER" id="PTHR43738">
    <property type="entry name" value="ABC TRANSPORTER, MEMBRANE PROTEIN"/>
    <property type="match status" value="1"/>
</dbReference>
<dbReference type="AlphaFoldDB" id="A0A7C3PGQ0"/>
<dbReference type="InterPro" id="IPR005891">
    <property type="entry name" value="DevC"/>
</dbReference>
<dbReference type="NCBIfam" id="TIGR01185">
    <property type="entry name" value="devC"/>
    <property type="match status" value="1"/>
</dbReference>
<name>A0A7C3PGQ0_9CYAN</name>
<organism evidence="9">
    <name type="scientific">Oscillatoriales cyanobacterium SpSt-418</name>
    <dbReference type="NCBI Taxonomy" id="2282169"/>
    <lineage>
        <taxon>Bacteria</taxon>
        <taxon>Bacillati</taxon>
        <taxon>Cyanobacteriota</taxon>
        <taxon>Cyanophyceae</taxon>
        <taxon>Oscillatoriophycideae</taxon>
        <taxon>Oscillatoriales</taxon>
    </lineage>
</organism>
<evidence type="ECO:0000256" key="5">
    <source>
        <dbReference type="ARBA" id="ARBA00022989"/>
    </source>
</evidence>
<keyword evidence="6 7" id="KW-0472">Membrane</keyword>
<reference evidence="9" key="1">
    <citation type="journal article" date="2020" name="mSystems">
        <title>Genome- and Community-Level Interaction Insights into Carbon Utilization and Element Cycling Functions of Hydrothermarchaeota in Hydrothermal Sediment.</title>
        <authorList>
            <person name="Zhou Z."/>
            <person name="Liu Y."/>
            <person name="Xu W."/>
            <person name="Pan J."/>
            <person name="Luo Z.H."/>
            <person name="Li M."/>
        </authorList>
    </citation>
    <scope>NUCLEOTIDE SEQUENCE [LARGE SCALE GENOMIC DNA]</scope>
    <source>
        <strain evidence="9">SpSt-418</strain>
    </source>
</reference>
<sequence>MLKGISKQLRKTPLAWLQVTREKTRLAVAIAGIAFADILMFFQLGLMESAYSAATGIHYTLKGDLFLLNRLSDNFGTIKPFSRSRLYQALGATEVDSVNYLYTASAKWQNPETRTFWQVQLYGVDPGNPAVEIPSAAAQLSEIKKFNYVMFDRAARPELGDVTGQLATNSFFPTQVNDLQVQVAGAFTLGASFTADGNLLMSDSTFLRLVNGRQPDQIDVGLIQLKPGADIEQAQAILRSLLPNDVLVLTKPEFIQRERAYWQQVSPIGVIFGFGTIVGFLVGTVIVYQILQADVSDHLAEYATLKAMGYNNTFLIGVLFQEALVLAVLGFIPGFAASLGLYSLVASATLLPVVMTVDRAAMVLSLTLAMCMASGAIASRKLQTADPADIF</sequence>
<keyword evidence="5 7" id="KW-1133">Transmembrane helix</keyword>
<keyword evidence="3" id="KW-1003">Cell membrane</keyword>
<feature type="transmembrane region" description="Helical" evidence="7">
    <location>
        <begin position="361"/>
        <end position="378"/>
    </location>
</feature>
<dbReference type="PANTHER" id="PTHR43738:SF1">
    <property type="entry name" value="HEMIN TRANSPORT SYSTEM PERMEASE PROTEIN HRTB-RELATED"/>
    <property type="match status" value="1"/>
</dbReference>
<evidence type="ECO:0000259" key="8">
    <source>
        <dbReference type="Pfam" id="PF02687"/>
    </source>
</evidence>
<proteinExistence type="predicted"/>
<gene>
    <name evidence="9" type="ORF">ENR64_06130</name>
</gene>
<dbReference type="PIRSF" id="PIRSF031773">
    <property type="entry name" value="DevC"/>
    <property type="match status" value="1"/>
</dbReference>
<comment type="caution">
    <text evidence="9">The sequence shown here is derived from an EMBL/GenBank/DDBJ whole genome shotgun (WGS) entry which is preliminary data.</text>
</comment>
<accession>A0A7C3PGQ0</accession>
<dbReference type="InterPro" id="IPR003838">
    <property type="entry name" value="ABC3_permease_C"/>
</dbReference>
<evidence type="ECO:0000256" key="3">
    <source>
        <dbReference type="ARBA" id="ARBA00022475"/>
    </source>
</evidence>
<keyword evidence="4 7" id="KW-0812">Transmembrane</keyword>
<evidence type="ECO:0000256" key="6">
    <source>
        <dbReference type="ARBA" id="ARBA00023136"/>
    </source>
</evidence>
<dbReference type="GO" id="GO:0005886">
    <property type="term" value="C:plasma membrane"/>
    <property type="evidence" value="ECO:0007669"/>
    <property type="project" value="UniProtKB-SubCell"/>
</dbReference>
<keyword evidence="2" id="KW-0813">Transport</keyword>
<evidence type="ECO:0000313" key="9">
    <source>
        <dbReference type="EMBL" id="HFM97336.1"/>
    </source>
</evidence>
<comment type="subcellular location">
    <subcellularLocation>
        <location evidence="1">Cell membrane</location>
        <topology evidence="1">Multi-pass membrane protein</topology>
    </subcellularLocation>
</comment>
<evidence type="ECO:0000256" key="7">
    <source>
        <dbReference type="SAM" id="Phobius"/>
    </source>
</evidence>
<dbReference type="EMBL" id="DSRU01000071">
    <property type="protein sequence ID" value="HFM97336.1"/>
    <property type="molecule type" value="Genomic_DNA"/>
</dbReference>
<evidence type="ECO:0000256" key="2">
    <source>
        <dbReference type="ARBA" id="ARBA00022448"/>
    </source>
</evidence>
<dbReference type="InterPro" id="IPR051125">
    <property type="entry name" value="ABC-4/HrtB_transporter"/>
</dbReference>